<dbReference type="EMBL" id="JRKI01000033">
    <property type="protein sequence ID" value="KIZ15619.1"/>
    <property type="molecule type" value="Genomic_DNA"/>
</dbReference>
<evidence type="ECO:0000313" key="2">
    <source>
        <dbReference type="Proteomes" id="UP000032458"/>
    </source>
</evidence>
<accession>A0A0D7CH67</accession>
<dbReference type="RefSeq" id="WP_030064076.1">
    <property type="nucleotide sequence ID" value="NZ_JRKI01000033.1"/>
</dbReference>
<evidence type="ECO:0000313" key="1">
    <source>
        <dbReference type="EMBL" id="KIZ15619.1"/>
    </source>
</evidence>
<keyword evidence="2" id="KW-1185">Reference proteome</keyword>
<name>A0A0D7CH67_9ACTN</name>
<protein>
    <submittedName>
        <fullName evidence="1">Uncharacterized protein</fullName>
    </submittedName>
</protein>
<organism evidence="1 2">
    <name type="scientific">Streptomyces natalensis ATCC 27448</name>
    <dbReference type="NCBI Taxonomy" id="1240678"/>
    <lineage>
        <taxon>Bacteria</taxon>
        <taxon>Bacillati</taxon>
        <taxon>Actinomycetota</taxon>
        <taxon>Actinomycetes</taxon>
        <taxon>Kitasatosporales</taxon>
        <taxon>Streptomycetaceae</taxon>
        <taxon>Streptomyces</taxon>
    </lineage>
</organism>
<reference evidence="1 2" key="1">
    <citation type="submission" date="2014-09" db="EMBL/GenBank/DDBJ databases">
        <title>Draft genome sequence of Streptomyces natalensis ATCC 27448, producer of the antifungal pimaricin.</title>
        <authorList>
            <person name="Mendes M.V."/>
            <person name="Beites T."/>
            <person name="Pires S."/>
            <person name="Santos C.L."/>
            <person name="Moradas-Ferreira P."/>
        </authorList>
    </citation>
    <scope>NUCLEOTIDE SEQUENCE [LARGE SCALE GENOMIC DNA]</scope>
    <source>
        <strain evidence="1 2">ATCC 27448</strain>
    </source>
</reference>
<proteinExistence type="predicted"/>
<comment type="caution">
    <text evidence="1">The sequence shown here is derived from an EMBL/GenBank/DDBJ whole genome shotgun (WGS) entry which is preliminary data.</text>
</comment>
<sequence length="80" mass="9375">MTPYDFPADLLQAQRDWYTAYRQLAEEENPSQTTVLRRTLQRLSVRIATDPYWASIPGRAPAARMALKQQAWEPEPEVRR</sequence>
<dbReference type="Proteomes" id="UP000032458">
    <property type="component" value="Unassembled WGS sequence"/>
</dbReference>
<gene>
    <name evidence="1" type="ORF">SNA_25655</name>
</gene>
<dbReference type="PATRIC" id="fig|1240678.4.peg.5461"/>
<dbReference type="AlphaFoldDB" id="A0A0D7CH67"/>